<organism evidence="2 3">
    <name type="scientific">Arcobacter nitrofigilis (strain ATCC 33309 / DSM 7299 / CCUG 15893 / LMG 7604 / NCTC 12251 / CI)</name>
    <name type="common">Campylobacter nitrofigilis</name>
    <dbReference type="NCBI Taxonomy" id="572480"/>
    <lineage>
        <taxon>Bacteria</taxon>
        <taxon>Pseudomonadati</taxon>
        <taxon>Campylobacterota</taxon>
        <taxon>Epsilonproteobacteria</taxon>
        <taxon>Campylobacterales</taxon>
        <taxon>Arcobacteraceae</taxon>
        <taxon>Arcobacter</taxon>
    </lineage>
</organism>
<dbReference type="PROSITE" id="PS50005">
    <property type="entry name" value="TPR"/>
    <property type="match status" value="1"/>
</dbReference>
<gene>
    <name evidence="2" type="ordered locus">Arnit_2136</name>
</gene>
<dbReference type="OrthoDB" id="9766710at2"/>
<feature type="repeat" description="TPR" evidence="1">
    <location>
        <begin position="129"/>
        <end position="162"/>
    </location>
</feature>
<keyword evidence="3" id="KW-1185">Reference proteome</keyword>
<dbReference type="InterPro" id="IPR019734">
    <property type="entry name" value="TPR_rpt"/>
</dbReference>
<dbReference type="InterPro" id="IPR011990">
    <property type="entry name" value="TPR-like_helical_dom_sf"/>
</dbReference>
<keyword evidence="1" id="KW-0802">TPR repeat</keyword>
<reference evidence="2 3" key="1">
    <citation type="journal article" date="2010" name="Stand. Genomic Sci.">
        <title>Complete genome sequence of Arcobacter nitrofigilis type strain (CI).</title>
        <authorList>
            <person name="Pati A."/>
            <person name="Gronow S."/>
            <person name="Lapidus A."/>
            <person name="Copeland A."/>
            <person name="Glavina Del Rio T."/>
            <person name="Nolan M."/>
            <person name="Lucas S."/>
            <person name="Tice H."/>
            <person name="Cheng J.F."/>
            <person name="Han C."/>
            <person name="Chertkov O."/>
            <person name="Bruce D."/>
            <person name="Tapia R."/>
            <person name="Goodwin L."/>
            <person name="Pitluck S."/>
            <person name="Liolios K."/>
            <person name="Ivanova N."/>
            <person name="Mavromatis K."/>
            <person name="Chen A."/>
            <person name="Palaniappan K."/>
            <person name="Land M."/>
            <person name="Hauser L."/>
            <person name="Chang Y.J."/>
            <person name="Jeffries C.D."/>
            <person name="Detter J.C."/>
            <person name="Rohde M."/>
            <person name="Goker M."/>
            <person name="Bristow J."/>
            <person name="Eisen J.A."/>
            <person name="Markowitz V."/>
            <person name="Hugenholtz P."/>
            <person name="Klenk H.P."/>
            <person name="Kyrpides N.C."/>
        </authorList>
    </citation>
    <scope>NUCLEOTIDE SEQUENCE [LARGE SCALE GENOMIC DNA]</scope>
    <source>
        <strain evidence="3">ATCC 33309 / DSM 7299 / CCUG 15893 / LMG 7604 / NCTC 12251 / CI</strain>
    </source>
</reference>
<dbReference type="SUPFAM" id="SSF48452">
    <property type="entry name" value="TPR-like"/>
    <property type="match status" value="1"/>
</dbReference>
<proteinExistence type="predicted"/>
<evidence type="ECO:0000256" key="1">
    <source>
        <dbReference type="PROSITE-ProRule" id="PRU00339"/>
    </source>
</evidence>
<accession>D5V0H8</accession>
<dbReference type="Proteomes" id="UP000000939">
    <property type="component" value="Chromosome"/>
</dbReference>
<evidence type="ECO:0000313" key="3">
    <source>
        <dbReference type="Proteomes" id="UP000000939"/>
    </source>
</evidence>
<evidence type="ECO:0000313" key="2">
    <source>
        <dbReference type="EMBL" id="ADG93790.1"/>
    </source>
</evidence>
<dbReference type="KEGG" id="ant:Arnit_2136"/>
<dbReference type="Gene3D" id="1.25.40.10">
    <property type="entry name" value="Tetratricopeptide repeat domain"/>
    <property type="match status" value="1"/>
</dbReference>
<dbReference type="RefSeq" id="WP_013135935.1">
    <property type="nucleotide sequence ID" value="NC_014166.1"/>
</dbReference>
<dbReference type="AlphaFoldDB" id="D5V0H8"/>
<sequence length="419" mass="48742" precursor="true">MSSYKRYLIIFIFLSSLCAKEVNKDFNEDLYIVYALEYERQGDINQARFLYEKLYDNTNNYEYFVRYLRASLATGHFKDIIKKVQNHLGDDVKERELILRIYCVSLLNLNQTNKALEVAQELLSKYKSALNYEVLANVYFVKKDYKKAASYFETSYSMNNSSNTLLNLVNILYAYLNKKPEALAYLETHVRLFGCDSSVCPKLVSIYQEQNNVDGIISVLKRSYQTYKNENNEDMANKTYKVLIAYLEKKDINEAIKFLEKEKVDDVKLVSLYKRTDQPLKALKLVRKLYKQDGNVDLLAQIAILEFETAPDKKKVLNSVITKFNDVLTVLDSHVYQNYLGYLLIDYDVDVKKGLMYVDKALSKAPNNIAYIDSKAWGNYKLGNCKVAYKLMKKVVDEVGLSDSEIKLHWKKIKECSKK</sequence>
<name>D5V0H8_ARCNC</name>
<dbReference type="eggNOG" id="COG0457">
    <property type="taxonomic scope" value="Bacteria"/>
</dbReference>
<dbReference type="EMBL" id="CP001999">
    <property type="protein sequence ID" value="ADG93790.1"/>
    <property type="molecule type" value="Genomic_DNA"/>
</dbReference>
<dbReference type="STRING" id="572480.Arnit_2136"/>
<dbReference type="HOGENOM" id="CLU_038918_0_0_7"/>
<protein>
    <submittedName>
        <fullName evidence="2">Uncharacterized protein</fullName>
    </submittedName>
</protein>